<dbReference type="Gene3D" id="3.60.21.10">
    <property type="match status" value="1"/>
</dbReference>
<dbReference type="AlphaFoldDB" id="U4R1J4"/>
<dbReference type="EMBL" id="ATAY01000063">
    <property type="protein sequence ID" value="EPR10545.1"/>
    <property type="molecule type" value="Genomic_DNA"/>
</dbReference>
<dbReference type="PANTHER" id="PTHR33393:SF13">
    <property type="entry name" value="PGA BIOSYNTHESIS PROTEIN CAPA"/>
    <property type="match status" value="1"/>
</dbReference>
<dbReference type="Pfam" id="PF09587">
    <property type="entry name" value="PGA_cap"/>
    <property type="match status" value="1"/>
</dbReference>
<comment type="similarity">
    <text evidence="1">Belongs to the CapA family.</text>
</comment>
<evidence type="ECO:0000313" key="3">
    <source>
        <dbReference type="EMBL" id="EPR10545.1"/>
    </source>
</evidence>
<dbReference type="PANTHER" id="PTHR33393">
    <property type="entry name" value="POLYGLUTAMINE SYNTHESIS ACCESSORY PROTEIN RV0574C-RELATED"/>
    <property type="match status" value="1"/>
</dbReference>
<sequence>MKKLTIIATGDIILGKEPEQFFSSVDTEITKADIVLGQLEVPYSDRAPELADLERQLKNLAPLSGRFDVLSLAGNHIYDAKDIGVKDTLGWLEGNNVTYTGAGLNIEHAKRPAIVEKEGVRLGVLSYNCTGPKVMSATETKPGCANVDIITHYELGDVANPGGNPTKIYTYPEPESFNSMLEDIRELRKQCDVLAVYLHKGIVHKPVELADYEQVVSYAAIDAGADVIFSSHSHILHGIEVYKGKTIYHGLNNFIAWVPSLSPNFRAEKGVRNEVFDPEQWARKRIEMFGFVPDPEYPTYPFHPESIYTIIAKCIIEDGIIKQTRFIPMIVNKAGVPVVVTRESGGEEVLEYMVKITSGANLNATYEWDEDEIVIGYR</sequence>
<dbReference type="InterPro" id="IPR052169">
    <property type="entry name" value="CW_Biosynth-Accessory"/>
</dbReference>
<proteinExistence type="inferred from homology"/>
<evidence type="ECO:0000313" key="4">
    <source>
        <dbReference type="Proteomes" id="UP000016860"/>
    </source>
</evidence>
<protein>
    <recommendedName>
        <fullName evidence="2">Capsule synthesis protein CapA domain-containing protein</fullName>
    </recommendedName>
</protein>
<dbReference type="OrthoDB" id="9810906at2"/>
<organism evidence="3 4">
    <name type="scientific">Ruminiclostridium papyrosolvens C7</name>
    <dbReference type="NCBI Taxonomy" id="1330534"/>
    <lineage>
        <taxon>Bacteria</taxon>
        <taxon>Bacillati</taxon>
        <taxon>Bacillota</taxon>
        <taxon>Clostridia</taxon>
        <taxon>Eubacteriales</taxon>
        <taxon>Oscillospiraceae</taxon>
        <taxon>Ruminiclostridium</taxon>
    </lineage>
</organism>
<gene>
    <name evidence="3" type="ORF">L323_13220</name>
</gene>
<evidence type="ECO:0000256" key="1">
    <source>
        <dbReference type="ARBA" id="ARBA00005662"/>
    </source>
</evidence>
<dbReference type="SMART" id="SM00854">
    <property type="entry name" value="PGA_cap"/>
    <property type="match status" value="1"/>
</dbReference>
<feature type="domain" description="Capsule synthesis protein CapA" evidence="2">
    <location>
        <begin position="5"/>
        <end position="258"/>
    </location>
</feature>
<dbReference type="PATRIC" id="fig|1330534.3.peg.2622"/>
<reference evidence="3 4" key="1">
    <citation type="journal article" date="2013" name="Genome Announc.">
        <title>Draft Genome Sequence of the Cellulolytic Bacterium Clostridium papyrosolvens C7 (ATCC 700395).</title>
        <authorList>
            <person name="Zepeda V."/>
            <person name="Dassa B."/>
            <person name="Borovok I."/>
            <person name="Lamed R."/>
            <person name="Bayer E.A."/>
            <person name="Cate J.H."/>
        </authorList>
    </citation>
    <scope>NUCLEOTIDE SEQUENCE [LARGE SCALE GENOMIC DNA]</scope>
    <source>
        <strain evidence="3 4">C7</strain>
    </source>
</reference>
<dbReference type="InterPro" id="IPR029052">
    <property type="entry name" value="Metallo-depent_PP-like"/>
</dbReference>
<dbReference type="SUPFAM" id="SSF56300">
    <property type="entry name" value="Metallo-dependent phosphatases"/>
    <property type="match status" value="1"/>
</dbReference>
<name>U4R1J4_9FIRM</name>
<dbReference type="STRING" id="1330534.L323_13220"/>
<comment type="caution">
    <text evidence="3">The sequence shown here is derived from an EMBL/GenBank/DDBJ whole genome shotgun (WGS) entry which is preliminary data.</text>
</comment>
<dbReference type="RefSeq" id="WP_020816118.1">
    <property type="nucleotide sequence ID" value="NZ_ATAY01000063.1"/>
</dbReference>
<accession>U4R1J4</accession>
<dbReference type="InterPro" id="IPR019079">
    <property type="entry name" value="Capsule_synth_CapA"/>
</dbReference>
<evidence type="ECO:0000259" key="2">
    <source>
        <dbReference type="SMART" id="SM00854"/>
    </source>
</evidence>
<dbReference type="Proteomes" id="UP000016860">
    <property type="component" value="Unassembled WGS sequence"/>
</dbReference>